<proteinExistence type="predicted"/>
<accession>A0A552DYJ6</accession>
<evidence type="ECO:0000313" key="1">
    <source>
        <dbReference type="EMBL" id="TRU27306.1"/>
    </source>
</evidence>
<gene>
    <name evidence="1" type="ORF">EWV80_07100</name>
</gene>
<dbReference type="AlphaFoldDB" id="A0A552DYJ6"/>
<sequence length="69" mass="8220">MKCDRSLFSYQLSVISYQLSVISYQLSVISYQLSVSEGKRQEAKGRIWQFSYLKRRLETKHIRDSRLTN</sequence>
<dbReference type="Proteomes" id="UP000320551">
    <property type="component" value="Unassembled WGS sequence"/>
</dbReference>
<dbReference type="EMBL" id="SFBK01000090">
    <property type="protein sequence ID" value="TRU27306.1"/>
    <property type="molecule type" value="Genomic_DNA"/>
</dbReference>
<name>A0A552DYJ6_MICAE</name>
<comment type="caution">
    <text evidence="1">The sequence shown here is derived from an EMBL/GenBank/DDBJ whole genome shotgun (WGS) entry which is preliminary data.</text>
</comment>
<reference evidence="1 2" key="1">
    <citation type="submission" date="2019-01" db="EMBL/GenBank/DDBJ databases">
        <title>Coherence of Microcystis species and biogeography revealed through population genomics.</title>
        <authorList>
            <person name="Perez-Carrascal O.M."/>
            <person name="Terrat Y."/>
            <person name="Giani A."/>
            <person name="Fortin N."/>
            <person name="Tromas N."/>
            <person name="Shapiro B.J."/>
        </authorList>
    </citation>
    <scope>NUCLEOTIDE SEQUENCE [LARGE SCALE GENOMIC DNA]</scope>
    <source>
        <strain evidence="1">Ma_QC_B_20070730_S2</strain>
    </source>
</reference>
<organism evidence="1 2">
    <name type="scientific">Microcystis aeruginosa Ma_QC_B_20070730_S2</name>
    <dbReference type="NCBI Taxonomy" id="2486256"/>
    <lineage>
        <taxon>Bacteria</taxon>
        <taxon>Bacillati</taxon>
        <taxon>Cyanobacteriota</taxon>
        <taxon>Cyanophyceae</taxon>
        <taxon>Oscillatoriophycideae</taxon>
        <taxon>Chroococcales</taxon>
        <taxon>Microcystaceae</taxon>
        <taxon>Microcystis</taxon>
    </lineage>
</organism>
<evidence type="ECO:0000313" key="2">
    <source>
        <dbReference type="Proteomes" id="UP000320551"/>
    </source>
</evidence>
<protein>
    <submittedName>
        <fullName evidence="1">Uncharacterized protein</fullName>
    </submittedName>
</protein>